<dbReference type="Pfam" id="PF13439">
    <property type="entry name" value="Glyco_transf_4"/>
    <property type="match status" value="1"/>
</dbReference>
<organism evidence="4 5">
    <name type="scientific">Candidatus Falkowbacteria bacterium RIFOXYA2_FULL_38_12</name>
    <dbReference type="NCBI Taxonomy" id="1797993"/>
    <lineage>
        <taxon>Bacteria</taxon>
        <taxon>Candidatus Falkowiibacteriota</taxon>
    </lineage>
</organism>
<feature type="domain" description="Glycosyl transferase family 1" evidence="2">
    <location>
        <begin position="212"/>
        <end position="378"/>
    </location>
</feature>
<feature type="domain" description="Glycosyltransferase subfamily 4-like N-terminal" evidence="3">
    <location>
        <begin position="20"/>
        <end position="186"/>
    </location>
</feature>
<dbReference type="AlphaFoldDB" id="A0A1F5S3M8"/>
<keyword evidence="1" id="KW-0808">Transferase</keyword>
<name>A0A1F5S3M8_9BACT</name>
<dbReference type="SUPFAM" id="SSF53756">
    <property type="entry name" value="UDP-Glycosyltransferase/glycogen phosphorylase"/>
    <property type="match status" value="1"/>
</dbReference>
<proteinExistence type="predicted"/>
<evidence type="ECO:0000259" key="2">
    <source>
        <dbReference type="Pfam" id="PF00534"/>
    </source>
</evidence>
<comment type="caution">
    <text evidence="4">The sequence shown here is derived from an EMBL/GenBank/DDBJ whole genome shotgun (WGS) entry which is preliminary data.</text>
</comment>
<evidence type="ECO:0000313" key="4">
    <source>
        <dbReference type="EMBL" id="OGF21269.1"/>
    </source>
</evidence>
<evidence type="ECO:0008006" key="6">
    <source>
        <dbReference type="Google" id="ProtNLM"/>
    </source>
</evidence>
<dbReference type="EMBL" id="MFGA01000009">
    <property type="protein sequence ID" value="OGF21269.1"/>
    <property type="molecule type" value="Genomic_DNA"/>
</dbReference>
<dbReference type="Pfam" id="PF00534">
    <property type="entry name" value="Glycos_transf_1"/>
    <property type="match status" value="1"/>
</dbReference>
<reference evidence="4 5" key="1">
    <citation type="journal article" date="2016" name="Nat. Commun.">
        <title>Thousands of microbial genomes shed light on interconnected biogeochemical processes in an aquifer system.</title>
        <authorList>
            <person name="Anantharaman K."/>
            <person name="Brown C.T."/>
            <person name="Hug L.A."/>
            <person name="Sharon I."/>
            <person name="Castelle C.J."/>
            <person name="Probst A.J."/>
            <person name="Thomas B.C."/>
            <person name="Singh A."/>
            <person name="Wilkins M.J."/>
            <person name="Karaoz U."/>
            <person name="Brodie E.L."/>
            <person name="Williams K.H."/>
            <person name="Hubbard S.S."/>
            <person name="Banfield J.F."/>
        </authorList>
    </citation>
    <scope>NUCLEOTIDE SEQUENCE [LARGE SCALE GENOMIC DNA]</scope>
</reference>
<gene>
    <name evidence="4" type="ORF">A2257_03665</name>
</gene>
<dbReference type="GO" id="GO:0009103">
    <property type="term" value="P:lipopolysaccharide biosynthetic process"/>
    <property type="evidence" value="ECO:0007669"/>
    <property type="project" value="TreeGrafter"/>
</dbReference>
<accession>A0A1F5S3M8</accession>
<dbReference type="GO" id="GO:0016757">
    <property type="term" value="F:glycosyltransferase activity"/>
    <property type="evidence" value="ECO:0007669"/>
    <property type="project" value="InterPro"/>
</dbReference>
<sequence length="400" mass="45405">MKIGIDCRTILNPGFGENAGIGHYTYYLVNKLLELDKENQYVLFFDNLLSKDAVEKMIGDKKNVEIRFFPFHKYKHYLPFVFSHILISAALEKEKLDLFHSPTGSLPLSYKGKSIVTVHDLAIYQHPEWFPSNFLVGQKFSTKTIVPKSLKKAKKIIAVSRCTKRDIQKNFKTKGDKIKVIYEGVEFRDLPAKDGDTCGVVSKICFDDLKAKYGLKDNYLFFLGTIEPRKNIEGIIKAFCGLIKDDKDLREKYQLVLAGAKGWKHKGVFKAIEECSKNFDGEKSIKYLGYVPAEDKHALLKNASCFVFPSLYEGFGLPVLEALSLGVPTITSKISSLPEIARDVAVLVDPNNIEKISEGMRKILTNKKFRDDLSKKGALRAKDFSWEKCARETLEVYRSV</sequence>
<evidence type="ECO:0000259" key="3">
    <source>
        <dbReference type="Pfam" id="PF13439"/>
    </source>
</evidence>
<dbReference type="PANTHER" id="PTHR46401:SF2">
    <property type="entry name" value="GLYCOSYLTRANSFERASE WBBK-RELATED"/>
    <property type="match status" value="1"/>
</dbReference>
<dbReference type="InterPro" id="IPR001296">
    <property type="entry name" value="Glyco_trans_1"/>
</dbReference>
<evidence type="ECO:0000313" key="5">
    <source>
        <dbReference type="Proteomes" id="UP000177407"/>
    </source>
</evidence>
<dbReference type="FunFam" id="3.40.50.2000:FF:000119">
    <property type="entry name" value="Glycosyl transferase group 1"/>
    <property type="match status" value="1"/>
</dbReference>
<protein>
    <recommendedName>
        <fullName evidence="6">Glycosyl transferase family 1 domain-containing protein</fullName>
    </recommendedName>
</protein>
<dbReference type="Gene3D" id="3.40.50.2000">
    <property type="entry name" value="Glycogen Phosphorylase B"/>
    <property type="match status" value="2"/>
</dbReference>
<evidence type="ECO:0000256" key="1">
    <source>
        <dbReference type="ARBA" id="ARBA00022679"/>
    </source>
</evidence>
<dbReference type="Proteomes" id="UP000177407">
    <property type="component" value="Unassembled WGS sequence"/>
</dbReference>
<dbReference type="CDD" id="cd03809">
    <property type="entry name" value="GT4_MtfB-like"/>
    <property type="match status" value="1"/>
</dbReference>
<dbReference type="PANTHER" id="PTHR46401">
    <property type="entry name" value="GLYCOSYLTRANSFERASE WBBK-RELATED"/>
    <property type="match status" value="1"/>
</dbReference>
<dbReference type="InterPro" id="IPR028098">
    <property type="entry name" value="Glyco_trans_4-like_N"/>
</dbReference>